<gene>
    <name evidence="1" type="ORF">An04g04520</name>
</gene>
<evidence type="ECO:0000313" key="1">
    <source>
        <dbReference type="RefSeq" id="XP_059600548.1"/>
    </source>
</evidence>
<name>A0AAJ8BN40_ASPNG</name>
<dbReference type="RefSeq" id="XP_059600548.1">
    <property type="nucleotide sequence ID" value="XM_059747484.1"/>
</dbReference>
<organism evidence="1">
    <name type="scientific">Aspergillus niger</name>
    <dbReference type="NCBI Taxonomy" id="5061"/>
    <lineage>
        <taxon>Eukaryota</taxon>
        <taxon>Fungi</taxon>
        <taxon>Dikarya</taxon>
        <taxon>Ascomycota</taxon>
        <taxon>Pezizomycotina</taxon>
        <taxon>Eurotiomycetes</taxon>
        <taxon>Eurotiomycetidae</taxon>
        <taxon>Eurotiales</taxon>
        <taxon>Aspergillaceae</taxon>
        <taxon>Aspergillus</taxon>
        <taxon>Aspergillus subgen. Circumdati</taxon>
    </lineage>
</organism>
<reference evidence="1" key="1">
    <citation type="submission" date="2025-02" db="EMBL/GenBank/DDBJ databases">
        <authorList>
            <consortium name="NCBI Genome Project"/>
        </authorList>
    </citation>
    <scope>NUCLEOTIDE SEQUENCE</scope>
</reference>
<dbReference type="KEGG" id="ang:An04g04520"/>
<accession>A0AAJ8BN40</accession>
<protein>
    <submittedName>
        <fullName evidence="1">Uncharacterized protein</fullName>
    </submittedName>
</protein>
<reference evidence="1" key="2">
    <citation type="submission" date="2025-08" db="UniProtKB">
        <authorList>
            <consortium name="RefSeq"/>
        </authorList>
    </citation>
    <scope>IDENTIFICATION</scope>
</reference>
<dbReference type="AlphaFoldDB" id="A0AAJ8BN40"/>
<proteinExistence type="predicted"/>
<dbReference type="GeneID" id="84590886"/>
<sequence>MPSLGVYDSKRKSISVDTDFYKWALRHFHDKNNSATSHSGNTTYLMCKHNGPCQGRRENPRYQHNRDSQSRHRCMSGASRSDWVARVEVEGGVNSKWGNLAMSENDSCSMAPSVFTWRVQFSCLSAVLILHHLDSQRLMIDHAELMLDSSWWTLTIT</sequence>
<dbReference type="VEuPathDB" id="FungiDB:An04g04520"/>